<evidence type="ECO:0000256" key="2">
    <source>
        <dbReference type="ARBA" id="ARBA00022676"/>
    </source>
</evidence>
<dbReference type="PANTHER" id="PTHR43179:SF12">
    <property type="entry name" value="GALACTOFURANOSYLTRANSFERASE GLFT2"/>
    <property type="match status" value="1"/>
</dbReference>
<dbReference type="AlphaFoldDB" id="A0A023WUJ4"/>
<dbReference type="GO" id="GO:0016757">
    <property type="term" value="F:glycosyltransferase activity"/>
    <property type="evidence" value="ECO:0007669"/>
    <property type="project" value="UniProtKB-KW"/>
</dbReference>
<protein>
    <submittedName>
        <fullName evidence="5">Glycosyl transferase family 2</fullName>
    </submittedName>
</protein>
<dbReference type="Proteomes" id="UP000025238">
    <property type="component" value="Chromosome"/>
</dbReference>
<dbReference type="InterPro" id="IPR001173">
    <property type="entry name" value="Glyco_trans_2-like"/>
</dbReference>
<keyword evidence="3 5" id="KW-0808">Transferase</keyword>
<evidence type="ECO:0000256" key="1">
    <source>
        <dbReference type="ARBA" id="ARBA00006739"/>
    </source>
</evidence>
<keyword evidence="2" id="KW-0328">Glycosyltransferase</keyword>
<dbReference type="Gene3D" id="3.90.550.10">
    <property type="entry name" value="Spore Coat Polysaccharide Biosynthesis Protein SpsA, Chain A"/>
    <property type="match status" value="1"/>
</dbReference>
<organism evidence="5 6">
    <name type="scientific">Stutzerimonas stutzeri</name>
    <name type="common">Pseudomonas stutzeri</name>
    <dbReference type="NCBI Taxonomy" id="316"/>
    <lineage>
        <taxon>Bacteria</taxon>
        <taxon>Pseudomonadati</taxon>
        <taxon>Pseudomonadota</taxon>
        <taxon>Gammaproteobacteria</taxon>
        <taxon>Pseudomonadales</taxon>
        <taxon>Pseudomonadaceae</taxon>
        <taxon>Stutzerimonas</taxon>
    </lineage>
</organism>
<dbReference type="PANTHER" id="PTHR43179">
    <property type="entry name" value="RHAMNOSYLTRANSFERASE WBBL"/>
    <property type="match status" value="1"/>
</dbReference>
<dbReference type="InterPro" id="IPR029044">
    <property type="entry name" value="Nucleotide-diphossugar_trans"/>
</dbReference>
<evidence type="ECO:0000259" key="4">
    <source>
        <dbReference type="Pfam" id="PF00535"/>
    </source>
</evidence>
<feature type="domain" description="Glycosyltransferase 2-like" evidence="4">
    <location>
        <begin position="31"/>
        <end position="142"/>
    </location>
</feature>
<dbReference type="OrthoDB" id="7665907at2"/>
<dbReference type="EMBL" id="CP007509">
    <property type="protein sequence ID" value="AHY43395.1"/>
    <property type="molecule type" value="Genomic_DNA"/>
</dbReference>
<gene>
    <name evidence="5" type="ORF">UIB01_13275</name>
</gene>
<accession>A0A023WUJ4</accession>
<proteinExistence type="inferred from homology"/>
<sequence>MPNTARVDTCDRAVQALAVSSSETEARRQTTIVTVTYGDRLIYLRRLIEQAFAFEQITRVIVVSNASSAPLEQLTSRWPGQVRLIPLAQNTGSANGYAVGLEAALAEGAQYIWMMDDDNAPTAAAVRLLHEELALLGDGVGLQRAAVLGFRPTQQEDIARGVPQRFAIQPRSSYFGFHIAQLPYKLWRRLPWGRPKGTPPRAIDLPFAPYGGMLAHRSLYEAIGLPLRELVLYADDTEYTRRITAMGGRLRLVTDAFIDELELSWNIKSHTRNIYEAFLLGDSDFRAYYTARNQAWFDTYVWAASPWLYRLNRRIFLSLLRYVARRQHAPERLQLIEQAIRDGESHTLGMSQAFPLR</sequence>
<dbReference type="KEGG" id="pstu:UIB01_13275"/>
<reference evidence="5 6" key="1">
    <citation type="submission" date="2014-03" db="EMBL/GenBank/DDBJ databases">
        <title>Complete genome sequence of Pseudomonas stutzeri 19SMN4.</title>
        <authorList>
            <person name="Brunet-Galmes I."/>
            <person name="Nogales B."/>
            <person name="Busquets A."/>
            <person name="Pena A."/>
            <person name="Gomila M."/>
            <person name="Garcia-Valdes E."/>
            <person name="Lalucat J."/>
            <person name="Bennasar A."/>
            <person name="Bosch R."/>
        </authorList>
    </citation>
    <scope>NUCLEOTIDE SEQUENCE [LARGE SCALE GENOMIC DNA]</scope>
    <source>
        <strain evidence="5 6">19SMN4</strain>
    </source>
</reference>
<dbReference type="SUPFAM" id="SSF53448">
    <property type="entry name" value="Nucleotide-diphospho-sugar transferases"/>
    <property type="match status" value="1"/>
</dbReference>
<name>A0A023WUJ4_STUST</name>
<dbReference type="PATRIC" id="fig|316.97.peg.2653"/>
<evidence type="ECO:0000256" key="3">
    <source>
        <dbReference type="ARBA" id="ARBA00022679"/>
    </source>
</evidence>
<comment type="similarity">
    <text evidence="1">Belongs to the glycosyltransferase 2 family.</text>
</comment>
<dbReference type="Pfam" id="PF00535">
    <property type="entry name" value="Glycos_transf_2"/>
    <property type="match status" value="1"/>
</dbReference>
<evidence type="ECO:0000313" key="5">
    <source>
        <dbReference type="EMBL" id="AHY43395.1"/>
    </source>
</evidence>
<evidence type="ECO:0000313" key="6">
    <source>
        <dbReference type="Proteomes" id="UP000025238"/>
    </source>
</evidence>